<reference evidence="9" key="1">
    <citation type="submission" date="2017-05" db="UniProtKB">
        <authorList>
            <consortium name="EnsemblMetazoa"/>
        </authorList>
    </citation>
    <scope>IDENTIFICATION</scope>
</reference>
<keyword evidence="3 7" id="KW-0479">Metal-binding</keyword>
<evidence type="ECO:0000256" key="4">
    <source>
        <dbReference type="ARBA" id="ARBA00022801"/>
    </source>
</evidence>
<dbReference type="STRING" id="400682.A0A1X7UIR8"/>
<protein>
    <recommendedName>
        <fullName evidence="7">Leishmanolysin-like peptidase</fullName>
        <ecNumber evidence="7">3.4.24.-</ecNumber>
    </recommendedName>
</protein>
<dbReference type="EnsemblMetazoa" id="Aqu2.1.27366_001">
    <property type="protein sequence ID" value="Aqu2.1.27366_001"/>
    <property type="gene ID" value="Aqu2.1.27366"/>
</dbReference>
<evidence type="ECO:0000256" key="6">
    <source>
        <dbReference type="ARBA" id="ARBA00023049"/>
    </source>
</evidence>
<dbReference type="OrthoDB" id="527990at2759"/>
<keyword evidence="5 7" id="KW-0862">Zinc</keyword>
<dbReference type="GO" id="GO:0016020">
    <property type="term" value="C:membrane"/>
    <property type="evidence" value="ECO:0007669"/>
    <property type="project" value="InterPro"/>
</dbReference>
<evidence type="ECO:0000256" key="8">
    <source>
        <dbReference type="SAM" id="MobiDB-lite"/>
    </source>
</evidence>
<dbReference type="SUPFAM" id="SSF55486">
    <property type="entry name" value="Metalloproteases ('zincins'), catalytic domain"/>
    <property type="match status" value="1"/>
</dbReference>
<keyword evidence="2 7" id="KW-0645">Protease</keyword>
<dbReference type="AlphaFoldDB" id="A0A1X7UIR8"/>
<dbReference type="GO" id="GO:0007155">
    <property type="term" value="P:cell adhesion"/>
    <property type="evidence" value="ECO:0007669"/>
    <property type="project" value="InterPro"/>
</dbReference>
<keyword evidence="6 7" id="KW-0482">Metalloprotease</keyword>
<dbReference type="EC" id="3.4.24.-" evidence="7"/>
<dbReference type="Gene3D" id="2.30.34.10">
    <property type="entry name" value="Leishmanolysin domain 4"/>
    <property type="match status" value="1"/>
</dbReference>
<comment type="similarity">
    <text evidence="1 7">Belongs to the peptidase M8 family.</text>
</comment>
<keyword evidence="4 7" id="KW-0378">Hydrolase</keyword>
<evidence type="ECO:0000256" key="1">
    <source>
        <dbReference type="ARBA" id="ARBA00005860"/>
    </source>
</evidence>
<dbReference type="InterPro" id="IPR001577">
    <property type="entry name" value="Peptidase_M8"/>
</dbReference>
<dbReference type="GO" id="GO:0006508">
    <property type="term" value="P:proteolysis"/>
    <property type="evidence" value="ECO:0007669"/>
    <property type="project" value="UniProtKB-KW"/>
</dbReference>
<comment type="cofactor">
    <cofactor evidence="7">
        <name>Zn(2+)</name>
        <dbReference type="ChEBI" id="CHEBI:29105"/>
    </cofactor>
    <text evidence="7">Binds 1 zinc ion per subunit.</text>
</comment>
<dbReference type="GO" id="GO:0004222">
    <property type="term" value="F:metalloendopeptidase activity"/>
    <property type="evidence" value="ECO:0007669"/>
    <property type="project" value="UniProtKB-UniRule"/>
</dbReference>
<sequence>ANNEAAETYGPRSRCVDHSEKWQITNGSNTYTAKYSAGCYEYQCSNSAVTIMILGQSYTCSKAGQVIKIDQTTNDVRYRGGIVCPSCVEICYDDFTNCPEAAKLYRELASPTPSKSVGNPTSSTASVQSSTSSTVTAGSPTSSTVTAGSPTSSTVTAGSPTSSTVTVESPTSSIVSVGSPTPATDSAGNLLPMSLVLANTATSHYHECSHDSLPKKPLVRTHLEDSNKSKKNTAALVGQNEPFNQPIRISLHYNFTFLRA</sequence>
<dbReference type="InParanoid" id="A0A1X7UIR8"/>
<feature type="compositionally biased region" description="Low complexity" evidence="8">
    <location>
        <begin position="120"/>
        <end position="177"/>
    </location>
</feature>
<feature type="compositionally biased region" description="Polar residues" evidence="8">
    <location>
        <begin position="178"/>
        <end position="187"/>
    </location>
</feature>
<evidence type="ECO:0000256" key="7">
    <source>
        <dbReference type="RuleBase" id="RU366077"/>
    </source>
</evidence>
<accession>A0A1X7UIR8</accession>
<evidence type="ECO:0000313" key="9">
    <source>
        <dbReference type="EnsemblMetazoa" id="Aqu2.1.27366_001"/>
    </source>
</evidence>
<evidence type="ECO:0000256" key="5">
    <source>
        <dbReference type="ARBA" id="ARBA00022833"/>
    </source>
</evidence>
<name>A0A1X7UIR8_AMPQE</name>
<dbReference type="Pfam" id="PF01457">
    <property type="entry name" value="Peptidase_M8"/>
    <property type="match status" value="1"/>
</dbReference>
<proteinExistence type="inferred from homology"/>
<evidence type="ECO:0000256" key="2">
    <source>
        <dbReference type="ARBA" id="ARBA00022670"/>
    </source>
</evidence>
<evidence type="ECO:0000256" key="3">
    <source>
        <dbReference type="ARBA" id="ARBA00022723"/>
    </source>
</evidence>
<organism evidence="9">
    <name type="scientific">Amphimedon queenslandica</name>
    <name type="common">Sponge</name>
    <dbReference type="NCBI Taxonomy" id="400682"/>
    <lineage>
        <taxon>Eukaryota</taxon>
        <taxon>Metazoa</taxon>
        <taxon>Porifera</taxon>
        <taxon>Demospongiae</taxon>
        <taxon>Heteroscleromorpha</taxon>
        <taxon>Haplosclerida</taxon>
        <taxon>Niphatidae</taxon>
        <taxon>Amphimedon</taxon>
    </lineage>
</organism>
<dbReference type="GO" id="GO:0046872">
    <property type="term" value="F:metal ion binding"/>
    <property type="evidence" value="ECO:0007669"/>
    <property type="project" value="UniProtKB-KW"/>
</dbReference>
<feature type="region of interest" description="Disordered" evidence="8">
    <location>
        <begin position="110"/>
        <end position="187"/>
    </location>
</feature>